<protein>
    <recommendedName>
        <fullName evidence="4">FAD-binding PCMH-type domain-containing protein</fullName>
    </recommendedName>
</protein>
<evidence type="ECO:0000313" key="6">
    <source>
        <dbReference type="Proteomes" id="UP000224634"/>
    </source>
</evidence>
<feature type="signal peptide" evidence="3">
    <location>
        <begin position="1"/>
        <end position="19"/>
    </location>
</feature>
<dbReference type="InterPro" id="IPR016169">
    <property type="entry name" value="FAD-bd_PCMH_sub2"/>
</dbReference>
<feature type="chain" id="PRO_5012835165" description="FAD-binding PCMH-type domain-containing protein" evidence="3">
    <location>
        <begin position="20"/>
        <end position="642"/>
    </location>
</feature>
<keyword evidence="2" id="KW-0560">Oxidoreductase</keyword>
<dbReference type="PROSITE" id="PS51387">
    <property type="entry name" value="FAD_PCMH"/>
    <property type="match status" value="1"/>
</dbReference>
<dbReference type="SUPFAM" id="SSF56176">
    <property type="entry name" value="FAD-binding/transporter-associated domain-like"/>
    <property type="match status" value="1"/>
</dbReference>
<sequence>MARLYAIWAAALLASPASASICLFDSEKIQLTADKLEGLSPANAGLFKFGPLAATERKTSSQCKVFPGDKDWPSEDAWASLNKVADNQLLKPRPKAAVCYNGPEYNPAACEQMTANWTNSYIHLDDPIEMFSPVLQGLTCLPPDVYDSKNCTQGGFPVYVINATTTKHVQAGINFARNTGVRLVVKNTGHDFIGKSGGAGSLSIWTHHFKDISYIEQYEDEKTGYAGPAFKCGVGVQAFEIYKVASEKGKVVVGGEGETVGVMGGYLQGGGHSPLSSLYGTGADQVLAFEVVTPDGKFVTANSTHNSDLYWAMRGGGGGTFGVATSVIVKAYPDMTTTASSFSFSTATLSNEVFWAGVRSYYDYFIPNADNGTYSYFVLLPNNPEQGVVTFTMTPFFAPNKTLEQTRELLDPWFTRMNELGIEFDPNLKEYDSFYPAWRDYFPLEAVEKVNVQSGSRLFPRSNFADQASIDETFNNMRQSTETNHVIVAFNMKVISPDNPDNAVNTAWRENILFAIQSVRWSVNATVDEVWEARKGFTYGDMKRWRNISPGAGSYLAEADRLEPDFQQSFFGSKNYPKLWNIKQKYDPDEIFWVATGVGSEKWQVESVDTLPNENGPLCRVGVKTRLSAAAMRAHNTIKYSH</sequence>
<dbReference type="PANTHER" id="PTHR13878">
    <property type="entry name" value="GULONOLACTONE OXIDASE"/>
    <property type="match status" value="1"/>
</dbReference>
<evidence type="ECO:0000256" key="3">
    <source>
        <dbReference type="SAM" id="SignalP"/>
    </source>
</evidence>
<dbReference type="Proteomes" id="UP000224634">
    <property type="component" value="Unassembled WGS sequence"/>
</dbReference>
<comment type="similarity">
    <text evidence="1">Belongs to the oxygen-dependent FAD-linked oxidoreductase family.</text>
</comment>
<evidence type="ECO:0000256" key="1">
    <source>
        <dbReference type="ARBA" id="ARBA00005466"/>
    </source>
</evidence>
<dbReference type="Pfam" id="PF01565">
    <property type="entry name" value="FAD_binding_4"/>
    <property type="match status" value="1"/>
</dbReference>
<name>A0A2B7Y060_POLH7</name>
<keyword evidence="6" id="KW-1185">Reference proteome</keyword>
<dbReference type="InterPro" id="IPR012951">
    <property type="entry name" value="BBE"/>
</dbReference>
<dbReference type="GO" id="GO:0016491">
    <property type="term" value="F:oxidoreductase activity"/>
    <property type="evidence" value="ECO:0007669"/>
    <property type="project" value="UniProtKB-KW"/>
</dbReference>
<evidence type="ECO:0000313" key="5">
    <source>
        <dbReference type="EMBL" id="PGH17444.1"/>
    </source>
</evidence>
<evidence type="ECO:0000259" key="4">
    <source>
        <dbReference type="PROSITE" id="PS51387"/>
    </source>
</evidence>
<evidence type="ECO:0000256" key="2">
    <source>
        <dbReference type="ARBA" id="ARBA00023002"/>
    </source>
</evidence>
<gene>
    <name evidence="5" type="ORF">AJ80_04814</name>
</gene>
<accession>A0A2B7Y060</accession>
<dbReference type="PANTHER" id="PTHR13878:SF91">
    <property type="entry name" value="FAD BINDING DOMAIN PROTEIN (AFU_ORTHOLOGUE AFUA_6G12070)-RELATED"/>
    <property type="match status" value="1"/>
</dbReference>
<organism evidence="5 6">
    <name type="scientific">Polytolypa hystricis (strain UAMH7299)</name>
    <dbReference type="NCBI Taxonomy" id="1447883"/>
    <lineage>
        <taxon>Eukaryota</taxon>
        <taxon>Fungi</taxon>
        <taxon>Dikarya</taxon>
        <taxon>Ascomycota</taxon>
        <taxon>Pezizomycotina</taxon>
        <taxon>Eurotiomycetes</taxon>
        <taxon>Eurotiomycetidae</taxon>
        <taxon>Onygenales</taxon>
        <taxon>Onygenales incertae sedis</taxon>
        <taxon>Polytolypa</taxon>
    </lineage>
</organism>
<reference evidence="5 6" key="1">
    <citation type="submission" date="2017-10" db="EMBL/GenBank/DDBJ databases">
        <title>Comparative genomics in systemic dimorphic fungi from Ajellomycetaceae.</title>
        <authorList>
            <person name="Munoz J.F."/>
            <person name="Mcewen J.G."/>
            <person name="Clay O.K."/>
            <person name="Cuomo C.A."/>
        </authorList>
    </citation>
    <scope>NUCLEOTIDE SEQUENCE [LARGE SCALE GENOMIC DNA]</scope>
    <source>
        <strain evidence="5 6">UAMH7299</strain>
    </source>
</reference>
<dbReference type="InterPro" id="IPR016166">
    <property type="entry name" value="FAD-bd_PCMH"/>
</dbReference>
<dbReference type="AlphaFoldDB" id="A0A2B7Y060"/>
<dbReference type="GO" id="GO:0071949">
    <property type="term" value="F:FAD binding"/>
    <property type="evidence" value="ECO:0007669"/>
    <property type="project" value="InterPro"/>
</dbReference>
<dbReference type="OrthoDB" id="9983560at2759"/>
<proteinExistence type="inferred from homology"/>
<dbReference type="EMBL" id="PDNA01000064">
    <property type="protein sequence ID" value="PGH17444.1"/>
    <property type="molecule type" value="Genomic_DNA"/>
</dbReference>
<feature type="domain" description="FAD-binding PCMH-type" evidence="4">
    <location>
        <begin position="153"/>
        <end position="334"/>
    </location>
</feature>
<dbReference type="STRING" id="1447883.A0A2B7Y060"/>
<keyword evidence="3" id="KW-0732">Signal</keyword>
<dbReference type="InterPro" id="IPR036318">
    <property type="entry name" value="FAD-bd_PCMH-like_sf"/>
</dbReference>
<dbReference type="Pfam" id="PF08031">
    <property type="entry name" value="BBE"/>
    <property type="match status" value="1"/>
</dbReference>
<dbReference type="InterPro" id="IPR050432">
    <property type="entry name" value="FAD-linked_Oxidoreductases_BP"/>
</dbReference>
<dbReference type="Gene3D" id="3.30.465.10">
    <property type="match status" value="2"/>
</dbReference>
<dbReference type="InterPro" id="IPR006094">
    <property type="entry name" value="Oxid_FAD_bind_N"/>
</dbReference>
<comment type="caution">
    <text evidence="5">The sequence shown here is derived from an EMBL/GenBank/DDBJ whole genome shotgun (WGS) entry which is preliminary data.</text>
</comment>